<evidence type="ECO:0000256" key="5">
    <source>
        <dbReference type="ARBA" id="ARBA00023139"/>
    </source>
</evidence>
<organism evidence="7 8">
    <name type="scientific">Halovibrio variabilis</name>
    <dbReference type="NCBI Taxonomy" id="31910"/>
    <lineage>
        <taxon>Bacteria</taxon>
        <taxon>Pseudomonadati</taxon>
        <taxon>Pseudomonadota</taxon>
        <taxon>Gammaproteobacteria</taxon>
        <taxon>Oceanospirillales</taxon>
        <taxon>Halomonadaceae</taxon>
        <taxon>Halovibrio</taxon>
    </lineage>
</organism>
<keyword evidence="2" id="KW-1003">Cell membrane</keyword>
<dbReference type="GO" id="GO:0016020">
    <property type="term" value="C:membrane"/>
    <property type="evidence" value="ECO:0007669"/>
    <property type="project" value="InterPro"/>
</dbReference>
<dbReference type="GO" id="GO:0009636">
    <property type="term" value="P:response to toxic substance"/>
    <property type="evidence" value="ECO:0007669"/>
    <property type="project" value="InterPro"/>
</dbReference>
<keyword evidence="8" id="KW-1185">Reference proteome</keyword>
<evidence type="ECO:0008006" key="9">
    <source>
        <dbReference type="Google" id="ProtNLM"/>
    </source>
</evidence>
<comment type="similarity">
    <text evidence="1">Belongs to the EcnA/EcnB lipoprotein family.</text>
</comment>
<keyword evidence="5" id="KW-0564">Palmitate</keyword>
<reference evidence="7 8" key="1">
    <citation type="submission" date="2019-07" db="EMBL/GenBank/DDBJ databases">
        <title>Whole genome shotgun sequence of Halomonas variabilis NBRC 102410.</title>
        <authorList>
            <person name="Hosoyama A."/>
            <person name="Uohara A."/>
            <person name="Ohji S."/>
            <person name="Ichikawa N."/>
        </authorList>
    </citation>
    <scope>NUCLEOTIDE SEQUENCE [LARGE SCALE GENOMIC DNA]</scope>
    <source>
        <strain evidence="7 8">NBRC 102410</strain>
    </source>
</reference>
<keyword evidence="3" id="KW-0732">Signal</keyword>
<name>A0A511UMH4_9GAMM</name>
<keyword evidence="4" id="KW-0472">Membrane</keyword>
<gene>
    <name evidence="7" type="ORF">HVA01_14720</name>
</gene>
<evidence type="ECO:0000256" key="1">
    <source>
        <dbReference type="ARBA" id="ARBA00010296"/>
    </source>
</evidence>
<proteinExistence type="inferred from homology"/>
<evidence type="ECO:0000256" key="6">
    <source>
        <dbReference type="ARBA" id="ARBA00023288"/>
    </source>
</evidence>
<evidence type="ECO:0000256" key="2">
    <source>
        <dbReference type="ARBA" id="ARBA00022475"/>
    </source>
</evidence>
<accession>A0A511UMH4</accession>
<comment type="caution">
    <text evidence="7">The sequence shown here is derived from an EMBL/GenBank/DDBJ whole genome shotgun (WGS) entry which is preliminary data.</text>
</comment>
<keyword evidence="6" id="KW-0449">Lipoprotein</keyword>
<evidence type="ECO:0000256" key="4">
    <source>
        <dbReference type="ARBA" id="ARBA00023136"/>
    </source>
</evidence>
<dbReference type="InterPro" id="IPR012556">
    <property type="entry name" value="Entericidin"/>
</dbReference>
<dbReference type="Proteomes" id="UP000321303">
    <property type="component" value="Unassembled WGS sequence"/>
</dbReference>
<evidence type="ECO:0000313" key="8">
    <source>
        <dbReference type="Proteomes" id="UP000321303"/>
    </source>
</evidence>
<dbReference type="EMBL" id="BJXV01000008">
    <property type="protein sequence ID" value="GEN27826.1"/>
    <property type="molecule type" value="Genomic_DNA"/>
</dbReference>
<evidence type="ECO:0000313" key="7">
    <source>
        <dbReference type="EMBL" id="GEN27826.1"/>
    </source>
</evidence>
<sequence>MTRAVALGLLVLMTLLLVSGCNTIRGAGEDLEQGGRAIQRSAS</sequence>
<dbReference type="AlphaFoldDB" id="A0A511UMH4"/>
<dbReference type="RefSeq" id="WP_146874457.1">
    <property type="nucleotide sequence ID" value="NZ_BJXV01000008.1"/>
</dbReference>
<dbReference type="Pfam" id="PF08085">
    <property type="entry name" value="Entericidin"/>
    <property type="match status" value="1"/>
</dbReference>
<evidence type="ECO:0000256" key="3">
    <source>
        <dbReference type="ARBA" id="ARBA00022729"/>
    </source>
</evidence>
<protein>
    <recommendedName>
        <fullName evidence="9">Entericidin</fullName>
    </recommendedName>
</protein>
<dbReference type="PROSITE" id="PS51257">
    <property type="entry name" value="PROKAR_LIPOPROTEIN"/>
    <property type="match status" value="1"/>
</dbReference>